<dbReference type="Gene3D" id="2.40.50.90">
    <property type="match status" value="1"/>
</dbReference>
<keyword evidence="2 6" id="KW-0255">Endonuclease</keyword>
<evidence type="ECO:0000259" key="5">
    <source>
        <dbReference type="PROSITE" id="PS50830"/>
    </source>
</evidence>
<evidence type="ECO:0000256" key="2">
    <source>
        <dbReference type="ARBA" id="ARBA00022759"/>
    </source>
</evidence>
<reference evidence="6 7" key="1">
    <citation type="submission" date="2018-04" db="EMBL/GenBank/DDBJ databases">
        <title>Genomic Encyclopedia of Archaeal and Bacterial Type Strains, Phase II (KMG-II): from individual species to whole genera.</title>
        <authorList>
            <person name="Goeker M."/>
        </authorList>
    </citation>
    <scope>NUCLEOTIDE SEQUENCE [LARGE SCALE GENOMIC DNA]</scope>
    <source>
        <strain evidence="6 7">DSM 45169</strain>
    </source>
</reference>
<dbReference type="GO" id="GO:0003676">
    <property type="term" value="F:nucleic acid binding"/>
    <property type="evidence" value="ECO:0007669"/>
    <property type="project" value="InterPro"/>
</dbReference>
<dbReference type="RefSeq" id="WP_170105344.1">
    <property type="nucleotide sequence ID" value="NZ_PZZP01000001.1"/>
</dbReference>
<accession>A0A2T4ZBU4</accession>
<dbReference type="Pfam" id="PF01336">
    <property type="entry name" value="tRNA_anti-codon"/>
    <property type="match status" value="1"/>
</dbReference>
<dbReference type="SMART" id="SM00318">
    <property type="entry name" value="SNc"/>
    <property type="match status" value="1"/>
</dbReference>
<dbReference type="InterPro" id="IPR045939">
    <property type="entry name" value="YhcR_N"/>
</dbReference>
<dbReference type="PANTHER" id="PTHR12302:SF3">
    <property type="entry name" value="SERINE_THREONINE-PROTEIN KINASE 31"/>
    <property type="match status" value="1"/>
</dbReference>
<name>A0A2T4ZBU4_9BACL</name>
<gene>
    <name evidence="6" type="ORF">C8J48_1985</name>
</gene>
<keyword evidence="1" id="KW-0540">Nuclease</keyword>
<dbReference type="AlphaFoldDB" id="A0A2T4ZBU4"/>
<dbReference type="InterPro" id="IPR016071">
    <property type="entry name" value="Staphylococal_nuclease_OB-fold"/>
</dbReference>
<comment type="caution">
    <text evidence="6">The sequence shown here is derived from an EMBL/GenBank/DDBJ whole genome shotgun (WGS) entry which is preliminary data.</text>
</comment>
<dbReference type="GO" id="GO:0004519">
    <property type="term" value="F:endonuclease activity"/>
    <property type="evidence" value="ECO:0007669"/>
    <property type="project" value="UniProtKB-KW"/>
</dbReference>
<feature type="chain" id="PRO_5039618214" evidence="4">
    <location>
        <begin position="31"/>
        <end position="670"/>
    </location>
</feature>
<dbReference type="GO" id="GO:0016787">
    <property type="term" value="F:hydrolase activity"/>
    <property type="evidence" value="ECO:0007669"/>
    <property type="project" value="UniProtKB-KW"/>
</dbReference>
<dbReference type="Pfam" id="PF00565">
    <property type="entry name" value="SNase"/>
    <property type="match status" value="1"/>
</dbReference>
<dbReference type="EMBL" id="PZZP01000001">
    <property type="protein sequence ID" value="PTM59370.1"/>
    <property type="molecule type" value="Genomic_DNA"/>
</dbReference>
<evidence type="ECO:0000256" key="4">
    <source>
        <dbReference type="SAM" id="SignalP"/>
    </source>
</evidence>
<feature type="signal peptide" evidence="4">
    <location>
        <begin position="1"/>
        <end position="30"/>
    </location>
</feature>
<keyword evidence="3" id="KW-0378">Hydrolase</keyword>
<organism evidence="6 7">
    <name type="scientific">Desmospora activa DSM 45169</name>
    <dbReference type="NCBI Taxonomy" id="1121389"/>
    <lineage>
        <taxon>Bacteria</taxon>
        <taxon>Bacillati</taxon>
        <taxon>Bacillota</taxon>
        <taxon>Bacilli</taxon>
        <taxon>Bacillales</taxon>
        <taxon>Thermoactinomycetaceae</taxon>
        <taxon>Desmospora</taxon>
    </lineage>
</organism>
<evidence type="ECO:0000313" key="7">
    <source>
        <dbReference type="Proteomes" id="UP000241639"/>
    </source>
</evidence>
<protein>
    <submittedName>
        <fullName evidence="6">Endonuclease YncB(Thermonuclease family)</fullName>
    </submittedName>
</protein>
<evidence type="ECO:0000313" key="6">
    <source>
        <dbReference type="EMBL" id="PTM59370.1"/>
    </source>
</evidence>
<keyword evidence="4" id="KW-0732">Signal</keyword>
<proteinExistence type="predicted"/>
<dbReference type="SUPFAM" id="SSF50199">
    <property type="entry name" value="Staphylococcal nuclease"/>
    <property type="match status" value="1"/>
</dbReference>
<dbReference type="InterPro" id="IPR004365">
    <property type="entry name" value="NA-bd_OB_tRNA"/>
</dbReference>
<dbReference type="InterPro" id="IPR035437">
    <property type="entry name" value="SNase_OB-fold_sf"/>
</dbReference>
<dbReference type="Pfam" id="PF19886">
    <property type="entry name" value="DUF6359"/>
    <property type="match status" value="1"/>
</dbReference>
<evidence type="ECO:0000256" key="1">
    <source>
        <dbReference type="ARBA" id="ARBA00022722"/>
    </source>
</evidence>
<sequence>MKRFARHIAIVWLAIFTLLMTAVVSPVAAAAGPITVADAIANNDGAATVEGYIVGTTSTTSSFGTGNFAAPFSVNTNLLLADDPDEREKTKLLPVQLPNNTVRQQLNLVDHAEHLGKKVRISGDLGAYFSVPGLRNASSFSWADGTEPSEPVSIQEARSSLGSRVITEGIVNVDNGVLYPGKLSVYIQDGDAGIQLFSHNANQFPAVKKGDQVRVKGTVGEYDNVTQIIVEELEVLTQNQPVEAKAVTLEQYRDAATAEALEGQLVILEGFIRHVPDYYNGGANVTAINENFDPLTLRIWESTGIDLGLLEGEKWYQITGISSQYRDSYQLLPREQSDLTVSDVQKEKPTTDGRQFEAVVERVVDGDTIRLQEPVLGSTTVRYLNIDTPETYHKVENELDQNQMDHGNRAGAYLGTLLSPGDTVILQLGEEPTDSYGRILAEVVRQDGLNTNLKLVEEGYAATYFIWPFKNEEVERYGAALKSAKEAGKGIWNPDDPLLEQPFVFRARERGDELFRPAGDYRSKTYVPADQWDSIPDEWRVFFHSEADAQRAGYQPQAQTRTGQLEQLRSQLGQYHQAGEVTNSLFKQLDNDVETLIQLEKQRKQAEDQGDAKKAGNLQYQWEKAWSKTGADLEKGYRKQQVTVEVYHGLKEGLDRLAPADSGLGKEKAS</sequence>
<feature type="domain" description="TNase-like" evidence="5">
    <location>
        <begin position="354"/>
        <end position="494"/>
    </location>
</feature>
<dbReference type="PROSITE" id="PS50830">
    <property type="entry name" value="TNASE_3"/>
    <property type="match status" value="1"/>
</dbReference>
<dbReference type="PANTHER" id="PTHR12302">
    <property type="entry name" value="EBNA2 BINDING PROTEIN P100"/>
    <property type="match status" value="1"/>
</dbReference>
<keyword evidence="7" id="KW-1185">Reference proteome</keyword>
<dbReference type="Proteomes" id="UP000241639">
    <property type="component" value="Unassembled WGS sequence"/>
</dbReference>
<evidence type="ECO:0000256" key="3">
    <source>
        <dbReference type="ARBA" id="ARBA00022801"/>
    </source>
</evidence>